<dbReference type="Gene3D" id="3.90.550.10">
    <property type="entry name" value="Spore Coat Polysaccharide Biosynthesis Protein SpsA, Chain A"/>
    <property type="match status" value="1"/>
</dbReference>
<accession>A0ABW1ZE12</accession>
<sequence length="279" mass="32031">MPLLSVAIITLNEEENLGRTLASVAWADEIIVVDSGSTDRTVEIARSYGAQVIERCWPGFAAQKNFAIGQCSGTWVLSLDADEELSPELQHQVRMLLPTNPPVDAYYLKRRNLFLGRWIKRGGFYPDRKLRLFRRTAASFEATPQFEDRPVHEVIQFEGAIDTLDYDLVHHAYPTLSHYIEHMDRYSNMGAEIATSRGRELSKSYFRFFLGAFLVPHLKFLWTYFILLGFLDGREGLLLHLYHATYTSWKFTKTWERSRRIPSNPQRQAPNADVNAAAA</sequence>
<evidence type="ECO:0000256" key="3">
    <source>
        <dbReference type="SAM" id="Phobius"/>
    </source>
</evidence>
<comment type="similarity">
    <text evidence="1">Belongs to the glycosyltransferase 2 family. WaaE/KdtX subfamily.</text>
</comment>
<evidence type="ECO:0000256" key="1">
    <source>
        <dbReference type="ARBA" id="ARBA00038494"/>
    </source>
</evidence>
<proteinExistence type="inferred from homology"/>
<feature type="transmembrane region" description="Helical" evidence="3">
    <location>
        <begin position="205"/>
        <end position="231"/>
    </location>
</feature>
<evidence type="ECO:0000256" key="2">
    <source>
        <dbReference type="SAM" id="MobiDB-lite"/>
    </source>
</evidence>
<dbReference type="InterPro" id="IPR001173">
    <property type="entry name" value="Glyco_trans_2-like"/>
</dbReference>
<keyword evidence="3" id="KW-1133">Transmembrane helix</keyword>
<evidence type="ECO:0000313" key="5">
    <source>
        <dbReference type="EMBL" id="MFC6646976.1"/>
    </source>
</evidence>
<dbReference type="PANTHER" id="PTHR43630:SF2">
    <property type="entry name" value="GLYCOSYLTRANSFERASE"/>
    <property type="match status" value="1"/>
</dbReference>
<protein>
    <submittedName>
        <fullName evidence="5">Glycosyltransferase family 2 protein</fullName>
        <ecNumber evidence="5">2.4.-.-</ecNumber>
    </submittedName>
</protein>
<keyword evidence="5" id="KW-0328">Glycosyltransferase</keyword>
<dbReference type="InterPro" id="IPR029044">
    <property type="entry name" value="Nucleotide-diphossugar_trans"/>
</dbReference>
<feature type="domain" description="Glycosyltransferase 2-like" evidence="4">
    <location>
        <begin position="5"/>
        <end position="121"/>
    </location>
</feature>
<evidence type="ECO:0000259" key="4">
    <source>
        <dbReference type="Pfam" id="PF00535"/>
    </source>
</evidence>
<gene>
    <name evidence="5" type="ORF">ACFQBQ_15605</name>
</gene>
<feature type="region of interest" description="Disordered" evidence="2">
    <location>
        <begin position="260"/>
        <end position="279"/>
    </location>
</feature>
<dbReference type="GO" id="GO:0016757">
    <property type="term" value="F:glycosyltransferase activity"/>
    <property type="evidence" value="ECO:0007669"/>
    <property type="project" value="UniProtKB-KW"/>
</dbReference>
<comment type="caution">
    <text evidence="5">The sequence shown here is derived from an EMBL/GenBank/DDBJ whole genome shotgun (WGS) entry which is preliminary data.</text>
</comment>
<organism evidence="5 6">
    <name type="scientific">Granulicella cerasi</name>
    <dbReference type="NCBI Taxonomy" id="741063"/>
    <lineage>
        <taxon>Bacteria</taxon>
        <taxon>Pseudomonadati</taxon>
        <taxon>Acidobacteriota</taxon>
        <taxon>Terriglobia</taxon>
        <taxon>Terriglobales</taxon>
        <taxon>Acidobacteriaceae</taxon>
        <taxon>Granulicella</taxon>
    </lineage>
</organism>
<evidence type="ECO:0000313" key="6">
    <source>
        <dbReference type="Proteomes" id="UP001596391"/>
    </source>
</evidence>
<keyword evidence="6" id="KW-1185">Reference proteome</keyword>
<dbReference type="EMBL" id="JBHSWI010000001">
    <property type="protein sequence ID" value="MFC6646976.1"/>
    <property type="molecule type" value="Genomic_DNA"/>
</dbReference>
<keyword evidence="3" id="KW-0472">Membrane</keyword>
<name>A0ABW1ZE12_9BACT</name>
<reference evidence="6" key="1">
    <citation type="journal article" date="2019" name="Int. J. Syst. Evol. Microbiol.">
        <title>The Global Catalogue of Microorganisms (GCM) 10K type strain sequencing project: providing services to taxonomists for standard genome sequencing and annotation.</title>
        <authorList>
            <consortium name="The Broad Institute Genomics Platform"/>
            <consortium name="The Broad Institute Genome Sequencing Center for Infectious Disease"/>
            <person name="Wu L."/>
            <person name="Ma J."/>
        </authorList>
    </citation>
    <scope>NUCLEOTIDE SEQUENCE [LARGE SCALE GENOMIC DNA]</scope>
    <source>
        <strain evidence="6">CGMCC 1.16026</strain>
    </source>
</reference>
<dbReference type="Pfam" id="PF00535">
    <property type="entry name" value="Glycos_transf_2"/>
    <property type="match status" value="1"/>
</dbReference>
<dbReference type="SUPFAM" id="SSF53448">
    <property type="entry name" value="Nucleotide-diphospho-sugar transferases"/>
    <property type="match status" value="1"/>
</dbReference>
<keyword evidence="3" id="KW-0812">Transmembrane</keyword>
<dbReference type="PANTHER" id="PTHR43630">
    <property type="entry name" value="POLY-BETA-1,6-N-ACETYL-D-GLUCOSAMINE SYNTHASE"/>
    <property type="match status" value="1"/>
</dbReference>
<dbReference type="RefSeq" id="WP_263371089.1">
    <property type="nucleotide sequence ID" value="NZ_JAGSYD010000002.1"/>
</dbReference>
<dbReference type="Proteomes" id="UP001596391">
    <property type="component" value="Unassembled WGS sequence"/>
</dbReference>
<keyword evidence="5" id="KW-0808">Transferase</keyword>
<dbReference type="CDD" id="cd02511">
    <property type="entry name" value="Beta4Glucosyltransferase"/>
    <property type="match status" value="1"/>
</dbReference>
<feature type="compositionally biased region" description="Low complexity" evidence="2">
    <location>
        <begin position="269"/>
        <end position="279"/>
    </location>
</feature>
<dbReference type="EC" id="2.4.-.-" evidence="5"/>